<dbReference type="EMBL" id="FOAN01000012">
    <property type="protein sequence ID" value="SEM48190.1"/>
    <property type="molecule type" value="Genomic_DNA"/>
</dbReference>
<protein>
    <submittedName>
        <fullName evidence="3">Tripartite tricarboxylate transporter TctA family protein</fullName>
    </submittedName>
</protein>
<feature type="transmembrane region" description="Helical" evidence="1">
    <location>
        <begin position="45"/>
        <end position="69"/>
    </location>
</feature>
<keyword evidence="4" id="KW-1185">Reference proteome</keyword>
<dbReference type="RefSeq" id="WP_091841943.1">
    <property type="nucleotide sequence ID" value="NZ_FOAN01000012.1"/>
</dbReference>
<evidence type="ECO:0000313" key="4">
    <source>
        <dbReference type="Proteomes" id="UP000199664"/>
    </source>
</evidence>
<feature type="transmembrane region" description="Helical" evidence="1">
    <location>
        <begin position="464"/>
        <end position="485"/>
    </location>
</feature>
<dbReference type="STRING" id="1036779.SAMN04515666_11264"/>
<organism evidence="3 4">
    <name type="scientific">Bosea lupini</name>
    <dbReference type="NCBI Taxonomy" id="1036779"/>
    <lineage>
        <taxon>Bacteria</taxon>
        <taxon>Pseudomonadati</taxon>
        <taxon>Pseudomonadota</taxon>
        <taxon>Alphaproteobacteria</taxon>
        <taxon>Hyphomicrobiales</taxon>
        <taxon>Boseaceae</taxon>
        <taxon>Bosea</taxon>
    </lineage>
</organism>
<reference evidence="4" key="1">
    <citation type="submission" date="2016-10" db="EMBL/GenBank/DDBJ databases">
        <authorList>
            <person name="Varghese N."/>
            <person name="Submissions S."/>
        </authorList>
    </citation>
    <scope>NUCLEOTIDE SEQUENCE [LARGE SCALE GENOMIC DNA]</scope>
    <source>
        <strain evidence="4">LMG 26383,CCUG 61248,R- 45681</strain>
    </source>
</reference>
<feature type="transmembrane region" description="Helical" evidence="1">
    <location>
        <begin position="354"/>
        <end position="380"/>
    </location>
</feature>
<dbReference type="AlphaFoldDB" id="A0A1H7YQ22"/>
<dbReference type="PANTHER" id="PTHR35342:SF5">
    <property type="entry name" value="TRICARBOXYLIC TRANSPORT PROTEIN"/>
    <property type="match status" value="1"/>
</dbReference>
<feature type="transmembrane region" description="Helical" evidence="1">
    <location>
        <begin position="169"/>
        <end position="186"/>
    </location>
</feature>
<dbReference type="PANTHER" id="PTHR35342">
    <property type="entry name" value="TRICARBOXYLIC TRANSPORT PROTEIN"/>
    <property type="match status" value="1"/>
</dbReference>
<feature type="transmembrane region" description="Helical" evidence="1">
    <location>
        <begin position="315"/>
        <end position="333"/>
    </location>
</feature>
<dbReference type="Pfam" id="PF01970">
    <property type="entry name" value="TctA"/>
    <property type="match status" value="1"/>
</dbReference>
<gene>
    <name evidence="3" type="ORF">SAMN04515666_11264</name>
</gene>
<evidence type="ECO:0000259" key="2">
    <source>
        <dbReference type="Pfam" id="PF01970"/>
    </source>
</evidence>
<dbReference type="OrthoDB" id="7323395at2"/>
<proteinExistence type="predicted"/>
<keyword evidence="1" id="KW-0472">Membrane</keyword>
<dbReference type="Proteomes" id="UP000199664">
    <property type="component" value="Unassembled WGS sequence"/>
</dbReference>
<feature type="transmembrane region" description="Helical" evidence="1">
    <location>
        <begin position="386"/>
        <end position="406"/>
    </location>
</feature>
<evidence type="ECO:0000313" key="3">
    <source>
        <dbReference type="EMBL" id="SEM48190.1"/>
    </source>
</evidence>
<feature type="transmembrane region" description="Helical" evidence="1">
    <location>
        <begin position="206"/>
        <end position="223"/>
    </location>
</feature>
<feature type="transmembrane region" description="Helical" evidence="1">
    <location>
        <begin position="144"/>
        <end position="162"/>
    </location>
</feature>
<feature type="transmembrane region" description="Helical" evidence="1">
    <location>
        <begin position="20"/>
        <end position="39"/>
    </location>
</feature>
<evidence type="ECO:0000256" key="1">
    <source>
        <dbReference type="SAM" id="Phobius"/>
    </source>
</evidence>
<dbReference type="InterPro" id="IPR002823">
    <property type="entry name" value="DUF112_TM"/>
</dbReference>
<accession>A0A1H7YQ22</accession>
<name>A0A1H7YQ22_9HYPH</name>
<keyword evidence="1" id="KW-1133">Transmembrane helix</keyword>
<feature type="domain" description="DUF112" evidence="2">
    <location>
        <begin position="20"/>
        <end position="438"/>
    </location>
</feature>
<keyword evidence="1" id="KW-0812">Transmembrane</keyword>
<sequence length="501" mass="51952">MELFDNLLLGLSTALELNNLGLCLIGVLIGTAIGVLPGIGPIPTVALLLPFTFGLNPAGAMIMLAGIFYGAQYGGSTTAILVNVPGETSSVVTCIDGHEMAKQGKAGTALAIAAIASFFAGTLATVVIALLSVPLSVLALKFTAVEYFSLLVLGLIAAVVLAHGSVAKSLAMVLLGLLLGLVGIDVSSGAARMTFGIAELSDGLDFVPIAMGLFGLGEIIANLERPTERRVVSQKVRDLIPSRADLRAAFPAMLRGTALGSVLGVLPGGGAALPPFSSYALEKKLAKDPSRFGKGAIEGVAGPEAANNAGAQTSFIPLLTLGIPANALMALMIGALMMQGIQPGPQIMTEQPKLVWGVIASMWVGNLMLLVINLPLIGLWVSMLKIPYRLLFPAIVLFCCIGTYGIANSLFNVWLMLGCAGIGYFFIKIGVEPAPLLLGLVLGPQLEENFRRAMLLSDGNFSVFLSRPISAVLLAVVAVLLLAMLSPTILRNRRAALADSA</sequence>
<feature type="transmembrane region" description="Helical" evidence="1">
    <location>
        <begin position="109"/>
        <end position="132"/>
    </location>
</feature>